<sequence>MNKFGNYVQLKPIIKEKSKEEEDKETKEAFMAFVQNFFNVKNVEPGDLKAKIKKMHIYICKLQGEKYDLEKHLELQSNYIKETKESMNGTDNIDPLTGAIRPSKINVFKKYDRQTDHRNYAERRKMFEKESEQTGNMRKQNEQISKKSGFQNKCH</sequence>
<evidence type="ECO:0000313" key="2">
    <source>
        <dbReference type="WBParaSite" id="PS1159_v2.g7788.t1"/>
    </source>
</evidence>
<reference evidence="2" key="1">
    <citation type="submission" date="2022-11" db="UniProtKB">
        <authorList>
            <consortium name="WormBaseParasite"/>
        </authorList>
    </citation>
    <scope>IDENTIFICATION</scope>
</reference>
<evidence type="ECO:0000313" key="1">
    <source>
        <dbReference type="Proteomes" id="UP000887580"/>
    </source>
</evidence>
<dbReference type="WBParaSite" id="PS1159_v2.g7788.t1">
    <property type="protein sequence ID" value="PS1159_v2.g7788.t1"/>
    <property type="gene ID" value="PS1159_v2.g7788"/>
</dbReference>
<proteinExistence type="predicted"/>
<accession>A0AC35GRJ0</accession>
<organism evidence="1 2">
    <name type="scientific">Panagrolaimus sp. PS1159</name>
    <dbReference type="NCBI Taxonomy" id="55785"/>
    <lineage>
        <taxon>Eukaryota</taxon>
        <taxon>Metazoa</taxon>
        <taxon>Ecdysozoa</taxon>
        <taxon>Nematoda</taxon>
        <taxon>Chromadorea</taxon>
        <taxon>Rhabditida</taxon>
        <taxon>Tylenchina</taxon>
        <taxon>Panagrolaimomorpha</taxon>
        <taxon>Panagrolaimoidea</taxon>
        <taxon>Panagrolaimidae</taxon>
        <taxon>Panagrolaimus</taxon>
    </lineage>
</organism>
<name>A0AC35GRJ0_9BILA</name>
<protein>
    <submittedName>
        <fullName evidence="2">Uncharacterized protein</fullName>
    </submittedName>
</protein>
<dbReference type="Proteomes" id="UP000887580">
    <property type="component" value="Unplaced"/>
</dbReference>